<dbReference type="SUPFAM" id="SSF56349">
    <property type="entry name" value="DNA breaking-rejoining enzymes"/>
    <property type="match status" value="1"/>
</dbReference>
<protein>
    <submittedName>
        <fullName evidence="3">Tyrosine-type recombinase/integrase</fullName>
    </submittedName>
</protein>
<organism evidence="3 4">
    <name type="scientific">Enterococcus eurekensis</name>
    <dbReference type="NCBI Taxonomy" id="1159753"/>
    <lineage>
        <taxon>Bacteria</taxon>
        <taxon>Bacillati</taxon>
        <taxon>Bacillota</taxon>
        <taxon>Bacilli</taxon>
        <taxon>Lactobacillales</taxon>
        <taxon>Enterococcaceae</taxon>
        <taxon>Enterococcus</taxon>
    </lineage>
</organism>
<dbReference type="InterPro" id="IPR011010">
    <property type="entry name" value="DNA_brk_join_enz"/>
</dbReference>
<gene>
    <name evidence="3" type="ORF">ACFO3L_00950</name>
</gene>
<dbReference type="InterPro" id="IPR002104">
    <property type="entry name" value="Integrase_catalytic"/>
</dbReference>
<evidence type="ECO:0000259" key="2">
    <source>
        <dbReference type="PROSITE" id="PS51898"/>
    </source>
</evidence>
<proteinExistence type="predicted"/>
<dbReference type="PROSITE" id="PS51898">
    <property type="entry name" value="TYR_RECOMBINASE"/>
    <property type="match status" value="1"/>
</dbReference>
<dbReference type="Pfam" id="PF00589">
    <property type="entry name" value="Phage_integrase"/>
    <property type="match status" value="1"/>
</dbReference>
<dbReference type="Proteomes" id="UP001596026">
    <property type="component" value="Unassembled WGS sequence"/>
</dbReference>
<evidence type="ECO:0000256" key="1">
    <source>
        <dbReference type="ARBA" id="ARBA00023172"/>
    </source>
</evidence>
<dbReference type="InterPro" id="IPR013762">
    <property type="entry name" value="Integrase-like_cat_sf"/>
</dbReference>
<keyword evidence="1" id="KW-0233">DNA recombination</keyword>
<comment type="caution">
    <text evidence="3">The sequence shown here is derived from an EMBL/GenBank/DDBJ whole genome shotgun (WGS) entry which is preliminary data.</text>
</comment>
<feature type="domain" description="Tyr recombinase" evidence="2">
    <location>
        <begin position="113"/>
        <end position="238"/>
    </location>
</feature>
<keyword evidence="4" id="KW-1185">Reference proteome</keyword>
<evidence type="ECO:0000313" key="4">
    <source>
        <dbReference type="Proteomes" id="UP001596026"/>
    </source>
</evidence>
<sequence>MIDTEKEYIFNGPFASYCTMYVDYKKGLGYKFQVSSYYRLRQIDNFFKTYELKNPILTKKMVDDYVSKRGTESTKTLHQRMSTIRQFALFMNTLEFNFYVFPKNEFVRIRDNFTPYIFTHKEMSNIWSIVDTLCLAENSEYDNLIYPMLLRMLYGCGLRINEALTLHKTDINLENGVITVNKAKNNITRIVPMSETLTDYCRNYAKKMTFNMEIEGYFYPAPDTQKYKSKTILNDFRT</sequence>
<dbReference type="RefSeq" id="WP_379962931.1">
    <property type="nucleotide sequence ID" value="NZ_JBHSGT010000009.1"/>
</dbReference>
<reference evidence="4" key="1">
    <citation type="journal article" date="2019" name="Int. J. Syst. Evol. Microbiol.">
        <title>The Global Catalogue of Microorganisms (GCM) 10K type strain sequencing project: providing services to taxonomists for standard genome sequencing and annotation.</title>
        <authorList>
            <consortium name="The Broad Institute Genomics Platform"/>
            <consortium name="The Broad Institute Genome Sequencing Center for Infectious Disease"/>
            <person name="Wu L."/>
            <person name="Ma J."/>
        </authorList>
    </citation>
    <scope>NUCLEOTIDE SEQUENCE [LARGE SCALE GENOMIC DNA]</scope>
    <source>
        <strain evidence="4">CGMCC 1.19061</strain>
    </source>
</reference>
<evidence type="ECO:0000313" key="3">
    <source>
        <dbReference type="EMBL" id="MFC4709214.1"/>
    </source>
</evidence>
<dbReference type="Gene3D" id="1.10.443.10">
    <property type="entry name" value="Intergrase catalytic core"/>
    <property type="match status" value="1"/>
</dbReference>
<name>A0ABV9M181_9ENTE</name>
<accession>A0ABV9M181</accession>
<dbReference type="EMBL" id="JBHSGT010000009">
    <property type="protein sequence ID" value="MFC4709214.1"/>
    <property type="molecule type" value="Genomic_DNA"/>
</dbReference>